<dbReference type="GO" id="GO:0004497">
    <property type="term" value="F:monooxygenase activity"/>
    <property type="evidence" value="ECO:0007669"/>
    <property type="project" value="UniProtKB-KW"/>
</dbReference>
<dbReference type="Gene3D" id="3.30.70.100">
    <property type="match status" value="1"/>
</dbReference>
<dbReference type="InterPro" id="IPR050404">
    <property type="entry name" value="Heme-degrading_MO"/>
</dbReference>
<dbReference type="Proteomes" id="UP001595843">
    <property type="component" value="Unassembled WGS sequence"/>
</dbReference>
<dbReference type="EMBL" id="JBHSAP010000003">
    <property type="protein sequence ID" value="MFC4075348.1"/>
    <property type="molecule type" value="Genomic_DNA"/>
</dbReference>
<evidence type="ECO:0000313" key="2">
    <source>
        <dbReference type="EMBL" id="MFC4075348.1"/>
    </source>
</evidence>
<proteinExistence type="predicted"/>
<dbReference type="SUPFAM" id="SSF54909">
    <property type="entry name" value="Dimeric alpha+beta barrel"/>
    <property type="match status" value="1"/>
</dbReference>
<dbReference type="InterPro" id="IPR011008">
    <property type="entry name" value="Dimeric_a/b-barrel"/>
</dbReference>
<keyword evidence="3" id="KW-1185">Reference proteome</keyword>
<feature type="domain" description="ABM" evidence="1">
    <location>
        <begin position="13"/>
        <end position="103"/>
    </location>
</feature>
<protein>
    <submittedName>
        <fullName evidence="2">Antibiotic biosynthesis monooxygenase family protein</fullName>
        <ecNumber evidence="2">1.14.-.-</ecNumber>
    </submittedName>
</protein>
<dbReference type="InterPro" id="IPR007138">
    <property type="entry name" value="ABM_dom"/>
</dbReference>
<keyword evidence="2" id="KW-0503">Monooxygenase</keyword>
<dbReference type="PANTHER" id="PTHR34474">
    <property type="entry name" value="SIGNAL TRANSDUCTION PROTEIN TRAP"/>
    <property type="match status" value="1"/>
</dbReference>
<sequence length="110" mass="12709">MYNENWRGVKDMYQVNNRITLRSEEQLDHLRKMFDGAAGRMETVPGFVSFRLLKKEDGSQLVVETVFESKEAYINWTESEHFARAHGGKSGSQGERQADLERFEVLIGSH</sequence>
<comment type="caution">
    <text evidence="2">The sequence shown here is derived from an EMBL/GenBank/DDBJ whole genome shotgun (WGS) entry which is preliminary data.</text>
</comment>
<evidence type="ECO:0000259" key="1">
    <source>
        <dbReference type="PROSITE" id="PS51725"/>
    </source>
</evidence>
<dbReference type="PANTHER" id="PTHR34474:SF2">
    <property type="entry name" value="SIGNAL TRANSDUCTION PROTEIN TRAP"/>
    <property type="match status" value="1"/>
</dbReference>
<organism evidence="2 3">
    <name type="scientific">Salinithrix halophila</name>
    <dbReference type="NCBI Taxonomy" id="1485204"/>
    <lineage>
        <taxon>Bacteria</taxon>
        <taxon>Bacillati</taxon>
        <taxon>Bacillota</taxon>
        <taxon>Bacilli</taxon>
        <taxon>Bacillales</taxon>
        <taxon>Thermoactinomycetaceae</taxon>
        <taxon>Salinithrix</taxon>
    </lineage>
</organism>
<reference evidence="3" key="1">
    <citation type="journal article" date="2019" name="Int. J. Syst. Evol. Microbiol.">
        <title>The Global Catalogue of Microorganisms (GCM) 10K type strain sequencing project: providing services to taxonomists for standard genome sequencing and annotation.</title>
        <authorList>
            <consortium name="The Broad Institute Genomics Platform"/>
            <consortium name="The Broad Institute Genome Sequencing Center for Infectious Disease"/>
            <person name="Wu L."/>
            <person name="Ma J."/>
        </authorList>
    </citation>
    <scope>NUCLEOTIDE SEQUENCE [LARGE SCALE GENOMIC DNA]</scope>
    <source>
        <strain evidence="3">IBRC-M 10813</strain>
    </source>
</reference>
<dbReference type="Pfam" id="PF03992">
    <property type="entry name" value="ABM"/>
    <property type="match status" value="1"/>
</dbReference>
<evidence type="ECO:0000313" key="3">
    <source>
        <dbReference type="Proteomes" id="UP001595843"/>
    </source>
</evidence>
<keyword evidence="2" id="KW-0560">Oxidoreductase</keyword>
<name>A0ABV8JAH7_9BACL</name>
<gene>
    <name evidence="2" type="ORF">ACFOUO_00780</name>
</gene>
<dbReference type="PROSITE" id="PS51725">
    <property type="entry name" value="ABM"/>
    <property type="match status" value="1"/>
</dbReference>
<accession>A0ABV8JAH7</accession>
<dbReference type="EC" id="1.14.-.-" evidence="2"/>